<keyword evidence="2" id="KW-1185">Reference proteome</keyword>
<dbReference type="RefSeq" id="WP_405311939.1">
    <property type="nucleotide sequence ID" value="NZ_CP088155.1"/>
</dbReference>
<organism evidence="1 2">
    <name type="scientific">Metamycoplasma faucium</name>
    <dbReference type="NCBI Taxonomy" id="56142"/>
    <lineage>
        <taxon>Bacteria</taxon>
        <taxon>Bacillati</taxon>
        <taxon>Mycoplasmatota</taxon>
        <taxon>Mycoplasmoidales</taxon>
        <taxon>Metamycoplasmataceae</taxon>
        <taxon>Metamycoplasma</taxon>
    </lineage>
</organism>
<name>A0ABZ2TM39_9BACT</name>
<proteinExistence type="predicted"/>
<dbReference type="Proteomes" id="UP001622612">
    <property type="component" value="Chromosome"/>
</dbReference>
<evidence type="ECO:0000313" key="1">
    <source>
        <dbReference type="EMBL" id="WYM97472.1"/>
    </source>
</evidence>
<accession>A0ABZ2TM39</accession>
<protein>
    <submittedName>
        <fullName evidence="1">Uncharacterized protein</fullName>
    </submittedName>
</protein>
<gene>
    <name evidence="1" type="ORF">LQ356_01045</name>
</gene>
<reference evidence="1" key="1">
    <citation type="submission" date="2021-11" db="EMBL/GenBank/DDBJ databases">
        <title>The first genome sequence of unculturable Mycoplasma faucium obtained by de novo assembly of metagenomic reads.</title>
        <authorList>
            <person name="Sabat A.J."/>
            <person name="Bathoorn E."/>
            <person name="Akkerboom V."/>
            <person name="Friedrich A.W."/>
        </authorList>
    </citation>
    <scope>NUCLEOTIDE SEQUENCE [LARGE SCALE GENOMIC DNA]</scope>
    <source>
        <strain evidence="1">UMCG-MFM1</strain>
    </source>
</reference>
<sequence>MDIRRIVRKLNLYSKSFNNTKYENYFLDFSEIKISDSKKMIVHNYIVIDNMNIYYLINPFNAHSMIYLPSYSKIKERLNKIENYDDKIAYIDSTLCSEPLTLKIDNEYLDREQISYLRYLIINFIRK</sequence>
<dbReference type="EMBL" id="CP088155">
    <property type="protein sequence ID" value="WYM97472.1"/>
    <property type="molecule type" value="Genomic_DNA"/>
</dbReference>
<evidence type="ECO:0000313" key="2">
    <source>
        <dbReference type="Proteomes" id="UP001622612"/>
    </source>
</evidence>